<dbReference type="Proteomes" id="UP000198243">
    <property type="component" value="Chromosome I"/>
</dbReference>
<reference evidence="4" key="1">
    <citation type="submission" date="2016-06" db="EMBL/GenBank/DDBJ databases">
        <authorList>
            <person name="Varghese N."/>
            <person name="Submissions Spin"/>
        </authorList>
    </citation>
    <scope>NUCLEOTIDE SEQUENCE [LARGE SCALE GENOMIC DNA]</scope>
    <source>
        <strain evidence="4">DSM 44875</strain>
    </source>
</reference>
<sequence>MARQPTDNYSWAVPPGILPAVKPILRRWLAVGLLVAAAVIVAVTVIANLDGVGGFAWRCDEGGQLCLSPKRGGHIYLRPLAHPLLGTALAAGLVAAAAQLAVKHRISRLASQTVAAVVAVAALLLGLPESLGPRLEASRDAVVATSPNFTLVSYRVPGLFSSGSVLLRLQSREGIASRESSESLACFMAERSDAGPEWLFGRASFVDNDEIALSAKDGTTWRVHFDTKALSSVNPVDRCTDAPDPAADYDGSGSNTSED</sequence>
<keyword evidence="2" id="KW-0472">Membrane</keyword>
<feature type="transmembrane region" description="Helical" evidence="2">
    <location>
        <begin position="28"/>
        <end position="47"/>
    </location>
</feature>
<protein>
    <submittedName>
        <fullName evidence="3">Uncharacterized protein</fullName>
    </submittedName>
</protein>
<dbReference type="AlphaFoldDB" id="A0A1C4WL16"/>
<feature type="region of interest" description="Disordered" evidence="1">
    <location>
        <begin position="234"/>
        <end position="259"/>
    </location>
</feature>
<keyword evidence="2" id="KW-0812">Transmembrane</keyword>
<organism evidence="3 4">
    <name type="scientific">Micromonospora coriariae</name>
    <dbReference type="NCBI Taxonomy" id="285665"/>
    <lineage>
        <taxon>Bacteria</taxon>
        <taxon>Bacillati</taxon>
        <taxon>Actinomycetota</taxon>
        <taxon>Actinomycetes</taxon>
        <taxon>Micromonosporales</taxon>
        <taxon>Micromonosporaceae</taxon>
        <taxon>Micromonospora</taxon>
    </lineage>
</organism>
<accession>A0A1C4WL16</accession>
<feature type="transmembrane region" description="Helical" evidence="2">
    <location>
        <begin position="109"/>
        <end position="127"/>
    </location>
</feature>
<keyword evidence="2" id="KW-1133">Transmembrane helix</keyword>
<keyword evidence="4" id="KW-1185">Reference proteome</keyword>
<evidence type="ECO:0000256" key="1">
    <source>
        <dbReference type="SAM" id="MobiDB-lite"/>
    </source>
</evidence>
<dbReference type="EMBL" id="LT607412">
    <property type="protein sequence ID" value="SCE96912.1"/>
    <property type="molecule type" value="Genomic_DNA"/>
</dbReference>
<evidence type="ECO:0000313" key="4">
    <source>
        <dbReference type="Proteomes" id="UP000198243"/>
    </source>
</evidence>
<gene>
    <name evidence="3" type="ORF">GA0070607_3809</name>
</gene>
<feature type="transmembrane region" description="Helical" evidence="2">
    <location>
        <begin position="80"/>
        <end position="102"/>
    </location>
</feature>
<evidence type="ECO:0000313" key="3">
    <source>
        <dbReference type="EMBL" id="SCE96912.1"/>
    </source>
</evidence>
<evidence type="ECO:0000256" key="2">
    <source>
        <dbReference type="SAM" id="Phobius"/>
    </source>
</evidence>
<name>A0A1C4WL16_9ACTN</name>
<proteinExistence type="predicted"/>